<feature type="region of interest" description="Disordered" evidence="2">
    <location>
        <begin position="1"/>
        <end position="96"/>
    </location>
</feature>
<feature type="domain" description="INO80 complex subunit E N-terminal" evidence="3">
    <location>
        <begin position="200"/>
        <end position="245"/>
    </location>
</feature>
<feature type="region of interest" description="Disordered" evidence="2">
    <location>
        <begin position="340"/>
        <end position="369"/>
    </location>
</feature>
<dbReference type="AlphaFoldDB" id="A0A0K0FDS1"/>
<dbReference type="WBParaSite" id="SVE_0699700.1">
    <property type="protein sequence ID" value="SVE_0699700.1"/>
    <property type="gene ID" value="SVE_0699700"/>
</dbReference>
<sequence>MSDSNRSGSMSNQSSSTPLPSPSTLLQNSNINNIHQSINGRSNNYNERQQPSQQQSYVVQQGHSSNYTNSNVQSRPTQRIVTSHGNSTTNSHHHQTVVIQQRNPQPGHPQNSPYLRTQPLQSRVVGQPHPQQEVQASQNGDEPFGNVVVSQFRGSSMGNYTVQHKPTAPKPHIPQQAMQIIEPTKNGPIIDPEVQPLSAKEQYRELKRNFKFLVYENECYQDELRSLQRKLLKLSRDKNFLLDRLTQYEKLSDSSDDSDTSVKTIEDKSSKVKTKKRVRSTAAAKKKTSVTGPSLSVSQETSNNKTPISESTPTTPSVKTSPLKAKVEVAPLSSQALLKSASISQQRHPKSAPPQQSNVVSHHHDGGSHVMMDSSPLTSPNGKIIQNDMMISPNSSEYIIVNSIPDQHMEDRIIYEDIHHGQILEYVENDQYDNGETYYIENHSNL</sequence>
<accession>A0A0K0FDS1</accession>
<feature type="compositionally biased region" description="Low complexity" evidence="2">
    <location>
        <begin position="306"/>
        <end position="322"/>
    </location>
</feature>
<feature type="compositionally biased region" description="Low complexity" evidence="2">
    <location>
        <begin position="49"/>
        <end position="61"/>
    </location>
</feature>
<dbReference type="GO" id="GO:0031011">
    <property type="term" value="C:Ino80 complex"/>
    <property type="evidence" value="ECO:0007669"/>
    <property type="project" value="InterPro"/>
</dbReference>
<proteinExistence type="predicted"/>
<reference evidence="5" key="2">
    <citation type="submission" date="2015-08" db="UniProtKB">
        <authorList>
            <consortium name="WormBaseParasite"/>
        </authorList>
    </citation>
    <scope>IDENTIFICATION</scope>
</reference>
<evidence type="ECO:0000256" key="2">
    <source>
        <dbReference type="SAM" id="MobiDB-lite"/>
    </source>
</evidence>
<keyword evidence="4" id="KW-1185">Reference proteome</keyword>
<dbReference type="InterPro" id="IPR026678">
    <property type="entry name" value="INO80E"/>
</dbReference>
<keyword evidence="1" id="KW-0175">Coiled coil</keyword>
<reference evidence="4" key="1">
    <citation type="submission" date="2014-07" db="EMBL/GenBank/DDBJ databases">
        <authorList>
            <person name="Martin A.A"/>
            <person name="De Silva N."/>
        </authorList>
    </citation>
    <scope>NUCLEOTIDE SEQUENCE</scope>
</reference>
<feature type="compositionally biased region" description="Basic residues" evidence="2">
    <location>
        <begin position="271"/>
        <end position="288"/>
    </location>
</feature>
<dbReference type="Proteomes" id="UP000035680">
    <property type="component" value="Unassembled WGS sequence"/>
</dbReference>
<protein>
    <submittedName>
        <fullName evidence="5">INO80 complex subunit E (inferred by orthology to a human protein)</fullName>
    </submittedName>
</protein>
<evidence type="ECO:0000256" key="1">
    <source>
        <dbReference type="SAM" id="Coils"/>
    </source>
</evidence>
<feature type="compositionally biased region" description="Low complexity" evidence="2">
    <location>
        <begin position="81"/>
        <end position="90"/>
    </location>
</feature>
<feature type="region of interest" description="Disordered" evidence="2">
    <location>
        <begin position="251"/>
        <end position="325"/>
    </location>
</feature>
<dbReference type="PANTHER" id="PTHR21812">
    <property type="entry name" value="INO80 COMPLEX SUBUNIT E"/>
    <property type="match status" value="1"/>
</dbReference>
<feature type="region of interest" description="Disordered" evidence="2">
    <location>
        <begin position="123"/>
        <end position="144"/>
    </location>
</feature>
<dbReference type="STRING" id="75913.A0A0K0FDS1"/>
<dbReference type="InterPro" id="IPR056515">
    <property type="entry name" value="INO80E_N"/>
</dbReference>
<organism evidence="4 5">
    <name type="scientific">Strongyloides venezuelensis</name>
    <name type="common">Threadworm</name>
    <dbReference type="NCBI Taxonomy" id="75913"/>
    <lineage>
        <taxon>Eukaryota</taxon>
        <taxon>Metazoa</taxon>
        <taxon>Ecdysozoa</taxon>
        <taxon>Nematoda</taxon>
        <taxon>Chromadorea</taxon>
        <taxon>Rhabditida</taxon>
        <taxon>Tylenchina</taxon>
        <taxon>Panagrolaimomorpha</taxon>
        <taxon>Strongyloidoidea</taxon>
        <taxon>Strongyloididae</taxon>
        <taxon>Strongyloides</taxon>
    </lineage>
</organism>
<evidence type="ECO:0000259" key="3">
    <source>
        <dbReference type="Pfam" id="PF24237"/>
    </source>
</evidence>
<feature type="compositionally biased region" description="Polar residues" evidence="2">
    <location>
        <begin position="129"/>
        <end position="140"/>
    </location>
</feature>
<dbReference type="PANTHER" id="PTHR21812:SF1">
    <property type="entry name" value="INO80 COMPLEX SUBUNIT E"/>
    <property type="match status" value="1"/>
</dbReference>
<name>A0A0K0FDS1_STRVS</name>
<dbReference type="Pfam" id="PF24237">
    <property type="entry name" value="INO80E"/>
    <property type="match status" value="1"/>
</dbReference>
<feature type="compositionally biased region" description="Polar residues" evidence="2">
    <location>
        <begin position="289"/>
        <end position="305"/>
    </location>
</feature>
<evidence type="ECO:0000313" key="4">
    <source>
        <dbReference type="Proteomes" id="UP000035680"/>
    </source>
</evidence>
<evidence type="ECO:0000313" key="5">
    <source>
        <dbReference type="WBParaSite" id="SVE_0699700.1"/>
    </source>
</evidence>
<feature type="compositionally biased region" description="Low complexity" evidence="2">
    <location>
        <begin position="1"/>
        <end position="39"/>
    </location>
</feature>
<feature type="compositionally biased region" description="Polar residues" evidence="2">
    <location>
        <begin position="62"/>
        <end position="80"/>
    </location>
</feature>
<feature type="coiled-coil region" evidence="1">
    <location>
        <begin position="217"/>
        <end position="244"/>
    </location>
</feature>
<dbReference type="GO" id="GO:0006338">
    <property type="term" value="P:chromatin remodeling"/>
    <property type="evidence" value="ECO:0007669"/>
    <property type="project" value="InterPro"/>
</dbReference>